<organism evidence="6 7">
    <name type="scientific">Eutrema salsugineum</name>
    <name type="common">Saltwater cress</name>
    <name type="synonym">Sisymbrium salsugineum</name>
    <dbReference type="NCBI Taxonomy" id="72664"/>
    <lineage>
        <taxon>Eukaryota</taxon>
        <taxon>Viridiplantae</taxon>
        <taxon>Streptophyta</taxon>
        <taxon>Embryophyta</taxon>
        <taxon>Tracheophyta</taxon>
        <taxon>Spermatophyta</taxon>
        <taxon>Magnoliopsida</taxon>
        <taxon>eudicotyledons</taxon>
        <taxon>Gunneridae</taxon>
        <taxon>Pentapetalae</taxon>
        <taxon>rosids</taxon>
        <taxon>malvids</taxon>
        <taxon>Brassicales</taxon>
        <taxon>Brassicaceae</taxon>
        <taxon>Eutremeae</taxon>
        <taxon>Eutrema</taxon>
    </lineage>
</organism>
<evidence type="ECO:0000256" key="1">
    <source>
        <dbReference type="ARBA" id="ARBA00022723"/>
    </source>
</evidence>
<feature type="domain" description="Zinc finger PHD-type" evidence="5">
    <location>
        <begin position="213"/>
        <end position="273"/>
    </location>
</feature>
<feature type="domain" description="Zinc finger PHD-type" evidence="5">
    <location>
        <begin position="354"/>
        <end position="416"/>
    </location>
</feature>
<dbReference type="KEGG" id="eus:EUTSA_v10007250mg"/>
<evidence type="ECO:0000259" key="5">
    <source>
        <dbReference type="SMART" id="SM00249"/>
    </source>
</evidence>
<dbReference type="Proteomes" id="UP000030689">
    <property type="component" value="Unassembled WGS sequence"/>
</dbReference>
<dbReference type="PANTHER" id="PTHR32410:SF181">
    <property type="entry name" value="CYSTEINE_HISTIDINE-RICH C1 DOMAIN FAMILY PROTEIN"/>
    <property type="match status" value="1"/>
</dbReference>
<gene>
    <name evidence="6" type="ORF">EUTSA_v10007250mg</name>
</gene>
<dbReference type="InterPro" id="IPR004146">
    <property type="entry name" value="DC1"/>
</dbReference>
<dbReference type="eggNOG" id="ENOG502SFKZ">
    <property type="taxonomic scope" value="Eukaryota"/>
</dbReference>
<dbReference type="OMA" id="DFHPMHS"/>
<evidence type="ECO:0000256" key="3">
    <source>
        <dbReference type="ARBA" id="ARBA00022771"/>
    </source>
</evidence>
<dbReference type="Gramene" id="ESQ33384">
    <property type="protein sequence ID" value="ESQ33384"/>
    <property type="gene ID" value="EUTSA_v10007250mg"/>
</dbReference>
<dbReference type="InterPro" id="IPR013083">
    <property type="entry name" value="Znf_RING/FYVE/PHD"/>
</dbReference>
<evidence type="ECO:0000313" key="7">
    <source>
        <dbReference type="Proteomes" id="UP000030689"/>
    </source>
</evidence>
<keyword evidence="3" id="KW-0863">Zinc-finger</keyword>
<dbReference type="Gene3D" id="3.30.40.10">
    <property type="entry name" value="Zinc/RING finger domain, C3HC4 (zinc finger)"/>
    <property type="match status" value="1"/>
</dbReference>
<dbReference type="InterPro" id="IPR053192">
    <property type="entry name" value="Vacuole_Formation_Reg"/>
</dbReference>
<dbReference type="AlphaFoldDB" id="V4KPY4"/>
<keyword evidence="4" id="KW-0862">Zinc</keyword>
<feature type="domain" description="Zinc finger PHD-type" evidence="5">
    <location>
        <begin position="99"/>
        <end position="177"/>
    </location>
</feature>
<dbReference type="PANTHER" id="PTHR32410">
    <property type="entry name" value="CYSTEINE/HISTIDINE-RICH C1 DOMAIN FAMILY PROTEIN"/>
    <property type="match status" value="1"/>
</dbReference>
<sequence>MDSIGEFHEVEKDGKLFQVYHHPILQTQSPINSSPGEAASNNQPHQLFFLCPNIRWQDVYYNSEFNIVPLEISPECKQGENEVLPLFFCNNKEFDVNGGCEVCRGSRFGTDYYFCVHCDQIYHKECVKSPLKIKHPYHPEHPLQLYYHVHYGRVDVIECLCCARGVSYLVYHCTICQIFMHPICAMKSVPFVIEKPKRHDHPLTSFPRPACLTCDVCGLVRKLHPTYVCLRCNFVAHNDCLSSPRVIKISRHQHRISYVPCLPSGEWSCGVCRQSVDGNYGAYTCAQCGNYAVHPRCALRKDVCDGEELEGVEEDDITQDLEPFVMISDGVILHFLHDHPLRLEVNILYDENKLCQACVMPIFEEKFYSCMDCDFILHESCTNAPRRMQHALHPHILTLKAVSRYPNGLYNCDACARDCDGFIYECPKLECDYGVDVRCSSLSEPFDFKGHEHPLFLALDPRENPICQVCESICASQLNCIKCNFIVCIKCATLPYKAKYKHDKHLLEILWGDEVCEKDWCELCERNLGDTGTKIFYWCNDCCTTLHIECLFGDDPYVKPRQ</sequence>
<dbReference type="InterPro" id="IPR046349">
    <property type="entry name" value="C1-like_sf"/>
</dbReference>
<reference evidence="6 7" key="1">
    <citation type="journal article" date="2013" name="Front. Plant Sci.">
        <title>The Reference Genome of the Halophytic Plant Eutrema salsugineum.</title>
        <authorList>
            <person name="Yang R."/>
            <person name="Jarvis D.E."/>
            <person name="Chen H."/>
            <person name="Beilstein M.A."/>
            <person name="Grimwood J."/>
            <person name="Jenkins J."/>
            <person name="Shu S."/>
            <person name="Prochnik S."/>
            <person name="Xin M."/>
            <person name="Ma C."/>
            <person name="Schmutz J."/>
            <person name="Wing R.A."/>
            <person name="Mitchell-Olds T."/>
            <person name="Schumaker K.S."/>
            <person name="Wang X."/>
        </authorList>
    </citation>
    <scope>NUCLEOTIDE SEQUENCE [LARGE SCALE GENOMIC DNA]</scope>
</reference>
<dbReference type="SMART" id="SM00249">
    <property type="entry name" value="PHD"/>
    <property type="match status" value="3"/>
</dbReference>
<evidence type="ECO:0000256" key="2">
    <source>
        <dbReference type="ARBA" id="ARBA00022737"/>
    </source>
</evidence>
<keyword evidence="1" id="KW-0479">Metal-binding</keyword>
<proteinExistence type="predicted"/>
<keyword evidence="7" id="KW-1185">Reference proteome</keyword>
<accession>V4KPY4</accession>
<name>V4KPY4_EUTSA</name>
<dbReference type="EMBL" id="KI517683">
    <property type="protein sequence ID" value="ESQ33384.1"/>
    <property type="molecule type" value="Genomic_DNA"/>
</dbReference>
<evidence type="ECO:0000313" key="6">
    <source>
        <dbReference type="EMBL" id="ESQ33384.1"/>
    </source>
</evidence>
<dbReference type="Pfam" id="PF03107">
    <property type="entry name" value="C1_2"/>
    <property type="match status" value="5"/>
</dbReference>
<keyword evidence="2" id="KW-0677">Repeat</keyword>
<protein>
    <recommendedName>
        <fullName evidence="5">Zinc finger PHD-type domain-containing protein</fullName>
    </recommendedName>
</protein>
<dbReference type="SUPFAM" id="SSF57889">
    <property type="entry name" value="Cysteine-rich domain"/>
    <property type="match status" value="5"/>
</dbReference>
<dbReference type="InterPro" id="IPR001965">
    <property type="entry name" value="Znf_PHD"/>
</dbReference>
<dbReference type="OrthoDB" id="1884766at2759"/>
<evidence type="ECO:0000256" key="4">
    <source>
        <dbReference type="ARBA" id="ARBA00022833"/>
    </source>
</evidence>
<dbReference type="GO" id="GO:0008270">
    <property type="term" value="F:zinc ion binding"/>
    <property type="evidence" value="ECO:0007669"/>
    <property type="project" value="UniProtKB-KW"/>
</dbReference>